<evidence type="ECO:0000313" key="4">
    <source>
        <dbReference type="Proteomes" id="UP000293398"/>
    </source>
</evidence>
<reference evidence="3 4" key="1">
    <citation type="submission" date="2019-02" db="EMBL/GenBank/DDBJ databases">
        <title>Genomic Encyclopedia of Type Strains, Phase IV (KMG-IV): sequencing the most valuable type-strain genomes for metagenomic binning, comparative biology and taxonomic classification.</title>
        <authorList>
            <person name="Goeker M."/>
        </authorList>
    </citation>
    <scope>NUCLEOTIDE SEQUENCE [LARGE SCALE GENOMIC DNA]</scope>
    <source>
        <strain evidence="3 4">DSM 23814</strain>
    </source>
</reference>
<dbReference type="AlphaFoldDB" id="A0A4Q7V982"/>
<keyword evidence="1" id="KW-0472">Membrane</keyword>
<dbReference type="Proteomes" id="UP000293398">
    <property type="component" value="Unassembled WGS sequence"/>
</dbReference>
<feature type="chain" id="PRO_5020344895" evidence="2">
    <location>
        <begin position="29"/>
        <end position="95"/>
    </location>
</feature>
<keyword evidence="4" id="KW-1185">Reference proteome</keyword>
<comment type="caution">
    <text evidence="3">The sequence shown here is derived from an EMBL/GenBank/DDBJ whole genome shotgun (WGS) entry which is preliminary data.</text>
</comment>
<dbReference type="OrthoDB" id="9157592at2"/>
<dbReference type="RefSeq" id="WP_130305285.1">
    <property type="nucleotide sequence ID" value="NZ_SHKO01000006.1"/>
</dbReference>
<keyword evidence="2" id="KW-0732">Signal</keyword>
<keyword evidence="1" id="KW-0812">Transmembrane</keyword>
<feature type="transmembrane region" description="Helical" evidence="1">
    <location>
        <begin position="44"/>
        <end position="64"/>
    </location>
</feature>
<dbReference type="InterPro" id="IPR007039">
    <property type="entry name" value="TrbC/VirB2"/>
</dbReference>
<protein>
    <submittedName>
        <fullName evidence="3">Type IV secretion system protein VirB2</fullName>
    </submittedName>
</protein>
<dbReference type="EMBL" id="SHKO01000006">
    <property type="protein sequence ID" value="RZT91178.1"/>
    <property type="molecule type" value="Genomic_DNA"/>
</dbReference>
<name>A0A4Q7V982_9BURK</name>
<evidence type="ECO:0000256" key="2">
    <source>
        <dbReference type="SAM" id="SignalP"/>
    </source>
</evidence>
<evidence type="ECO:0000313" key="3">
    <source>
        <dbReference type="EMBL" id="RZT91178.1"/>
    </source>
</evidence>
<dbReference type="Pfam" id="PF04956">
    <property type="entry name" value="TrbC"/>
    <property type="match status" value="1"/>
</dbReference>
<feature type="transmembrane region" description="Helical" evidence="1">
    <location>
        <begin position="76"/>
        <end position="94"/>
    </location>
</feature>
<evidence type="ECO:0000256" key="1">
    <source>
        <dbReference type="SAM" id="Phobius"/>
    </source>
</evidence>
<gene>
    <name evidence="3" type="ORF">EV681_4531</name>
</gene>
<proteinExistence type="predicted"/>
<sequence>MKKQPVSKTLKHIYAAALVTVFASPAYAQLEKGTTMLNTLQTWLVSISALIVTFAVMFVGFRMAFREAQWKDVAPVFWGGVLVGGAGGIAAMLVG</sequence>
<feature type="signal peptide" evidence="2">
    <location>
        <begin position="1"/>
        <end position="28"/>
    </location>
</feature>
<accession>A0A4Q7V982</accession>
<organism evidence="3 4">
    <name type="scientific">Advenella incenata</name>
    <dbReference type="NCBI Taxonomy" id="267800"/>
    <lineage>
        <taxon>Bacteria</taxon>
        <taxon>Pseudomonadati</taxon>
        <taxon>Pseudomonadota</taxon>
        <taxon>Betaproteobacteria</taxon>
        <taxon>Burkholderiales</taxon>
        <taxon>Alcaligenaceae</taxon>
    </lineage>
</organism>
<keyword evidence="1" id="KW-1133">Transmembrane helix</keyword>